<feature type="transmembrane region" description="Helical" evidence="6">
    <location>
        <begin position="97"/>
        <end position="121"/>
    </location>
</feature>
<dbReference type="RefSeq" id="WP_148068152.1">
    <property type="nucleotide sequence ID" value="NZ_VRZA01000003.1"/>
</dbReference>
<evidence type="ECO:0000256" key="3">
    <source>
        <dbReference type="ARBA" id="ARBA00022692"/>
    </source>
</evidence>
<sequence length="125" mass="13202">MNNLFLPIGALAGMLAVGFGAFGAHALRGRLDDYAMGVFETAVQYHFYHALALLAVGLLALHQPHTGLLRPAGWLFVIGLLLFSGSLYLLALTGTRWLGAVTPLGGLAFIAGWACLAVAGWKHLS</sequence>
<dbReference type="PANTHER" id="PTHR43461">
    <property type="entry name" value="TRANSMEMBRANE PROTEIN 256"/>
    <property type="match status" value="1"/>
</dbReference>
<comment type="caution">
    <text evidence="7">The sequence shown here is derived from an EMBL/GenBank/DDBJ whole genome shotgun (WGS) entry which is preliminary data.</text>
</comment>
<comment type="similarity">
    <text evidence="2">Belongs to the UPF0382 family.</text>
</comment>
<dbReference type="GO" id="GO:0005886">
    <property type="term" value="C:plasma membrane"/>
    <property type="evidence" value="ECO:0007669"/>
    <property type="project" value="TreeGrafter"/>
</dbReference>
<dbReference type="EMBL" id="VRZA01000003">
    <property type="protein sequence ID" value="TXS93810.1"/>
    <property type="molecule type" value="Genomic_DNA"/>
</dbReference>
<evidence type="ECO:0000256" key="1">
    <source>
        <dbReference type="ARBA" id="ARBA00004141"/>
    </source>
</evidence>
<feature type="transmembrane region" description="Helical" evidence="6">
    <location>
        <begin position="42"/>
        <end position="61"/>
    </location>
</feature>
<dbReference type="InterPro" id="IPR006696">
    <property type="entry name" value="DUF423"/>
</dbReference>
<keyword evidence="3 6" id="KW-0812">Transmembrane</keyword>
<dbReference type="PANTHER" id="PTHR43461:SF1">
    <property type="entry name" value="TRANSMEMBRANE PROTEIN 256"/>
    <property type="match status" value="1"/>
</dbReference>
<feature type="transmembrane region" description="Helical" evidence="6">
    <location>
        <begin position="73"/>
        <end position="91"/>
    </location>
</feature>
<evidence type="ECO:0000256" key="2">
    <source>
        <dbReference type="ARBA" id="ARBA00009694"/>
    </source>
</evidence>
<keyword evidence="5 6" id="KW-0472">Membrane</keyword>
<evidence type="ECO:0000256" key="5">
    <source>
        <dbReference type="ARBA" id="ARBA00023136"/>
    </source>
</evidence>
<reference evidence="7 8" key="1">
    <citation type="submission" date="2019-08" db="EMBL/GenBank/DDBJ databases">
        <title>Parahaliea maris sp. nov., isolated from the surface seawater.</title>
        <authorList>
            <person name="Liu Y."/>
        </authorList>
    </citation>
    <scope>NUCLEOTIDE SEQUENCE [LARGE SCALE GENOMIC DNA]</scope>
    <source>
        <strain evidence="7 8">HSLHS9</strain>
    </source>
</reference>
<protein>
    <submittedName>
        <fullName evidence="7">DUF423 domain-containing protein</fullName>
    </submittedName>
</protein>
<proteinExistence type="inferred from homology"/>
<accession>A0A5C9A205</accession>
<organism evidence="7 8">
    <name type="scientific">Parahaliea maris</name>
    <dbReference type="NCBI Taxonomy" id="2716870"/>
    <lineage>
        <taxon>Bacteria</taxon>
        <taxon>Pseudomonadati</taxon>
        <taxon>Pseudomonadota</taxon>
        <taxon>Gammaproteobacteria</taxon>
        <taxon>Cellvibrionales</taxon>
        <taxon>Halieaceae</taxon>
        <taxon>Parahaliea</taxon>
    </lineage>
</organism>
<evidence type="ECO:0000256" key="6">
    <source>
        <dbReference type="SAM" id="Phobius"/>
    </source>
</evidence>
<name>A0A5C9A205_9GAMM</name>
<comment type="subcellular location">
    <subcellularLocation>
        <location evidence="1">Membrane</location>
        <topology evidence="1">Multi-pass membrane protein</topology>
    </subcellularLocation>
</comment>
<dbReference type="Proteomes" id="UP000321039">
    <property type="component" value="Unassembled WGS sequence"/>
</dbReference>
<evidence type="ECO:0000256" key="4">
    <source>
        <dbReference type="ARBA" id="ARBA00022989"/>
    </source>
</evidence>
<dbReference type="Pfam" id="PF04241">
    <property type="entry name" value="DUF423"/>
    <property type="match status" value="1"/>
</dbReference>
<evidence type="ECO:0000313" key="8">
    <source>
        <dbReference type="Proteomes" id="UP000321039"/>
    </source>
</evidence>
<evidence type="ECO:0000313" key="7">
    <source>
        <dbReference type="EMBL" id="TXS93810.1"/>
    </source>
</evidence>
<keyword evidence="4 6" id="KW-1133">Transmembrane helix</keyword>
<gene>
    <name evidence="7" type="ORF">FV139_09230</name>
</gene>
<dbReference type="AlphaFoldDB" id="A0A5C9A205"/>
<keyword evidence="8" id="KW-1185">Reference proteome</keyword>